<feature type="region of interest" description="Disordered" evidence="2">
    <location>
        <begin position="95"/>
        <end position="346"/>
    </location>
</feature>
<evidence type="ECO:0000313" key="3">
    <source>
        <dbReference type="EMBL" id="EMD33853.1"/>
    </source>
</evidence>
<protein>
    <submittedName>
        <fullName evidence="3">Uncharacterized protein</fullName>
    </submittedName>
</protein>
<dbReference type="AlphaFoldDB" id="M2QA99"/>
<feature type="coiled-coil region" evidence="1">
    <location>
        <begin position="370"/>
        <end position="464"/>
    </location>
</feature>
<feature type="compositionally biased region" description="Polar residues" evidence="2">
    <location>
        <begin position="655"/>
        <end position="671"/>
    </location>
</feature>
<dbReference type="STRING" id="914234.M2QA99"/>
<organism evidence="3 4">
    <name type="scientific">Ceriporiopsis subvermispora (strain B)</name>
    <name type="common">White-rot fungus</name>
    <name type="synonym">Gelatoporia subvermispora</name>
    <dbReference type="NCBI Taxonomy" id="914234"/>
    <lineage>
        <taxon>Eukaryota</taxon>
        <taxon>Fungi</taxon>
        <taxon>Dikarya</taxon>
        <taxon>Basidiomycota</taxon>
        <taxon>Agaricomycotina</taxon>
        <taxon>Agaricomycetes</taxon>
        <taxon>Polyporales</taxon>
        <taxon>Gelatoporiaceae</taxon>
        <taxon>Gelatoporia</taxon>
    </lineage>
</organism>
<dbReference type="OrthoDB" id="432685at2759"/>
<evidence type="ECO:0000256" key="2">
    <source>
        <dbReference type="SAM" id="MobiDB-lite"/>
    </source>
</evidence>
<feature type="compositionally biased region" description="Polar residues" evidence="2">
    <location>
        <begin position="262"/>
        <end position="271"/>
    </location>
</feature>
<feature type="compositionally biased region" description="Low complexity" evidence="2">
    <location>
        <begin position="230"/>
        <end position="250"/>
    </location>
</feature>
<feature type="region of interest" description="Disordered" evidence="2">
    <location>
        <begin position="594"/>
        <end position="624"/>
    </location>
</feature>
<dbReference type="EMBL" id="KB445804">
    <property type="protein sequence ID" value="EMD33853.1"/>
    <property type="molecule type" value="Genomic_DNA"/>
</dbReference>
<keyword evidence="1" id="KW-0175">Coiled coil</keyword>
<evidence type="ECO:0000256" key="1">
    <source>
        <dbReference type="SAM" id="Coils"/>
    </source>
</evidence>
<feature type="compositionally biased region" description="Low complexity" evidence="2">
    <location>
        <begin position="721"/>
        <end position="735"/>
    </location>
</feature>
<feature type="compositionally biased region" description="Acidic residues" evidence="2">
    <location>
        <begin position="594"/>
        <end position="623"/>
    </location>
</feature>
<feature type="region of interest" description="Disordered" evidence="2">
    <location>
        <begin position="649"/>
        <end position="775"/>
    </location>
</feature>
<name>M2QA99_CERS8</name>
<keyword evidence="4" id="KW-1185">Reference proteome</keyword>
<evidence type="ECO:0000313" key="4">
    <source>
        <dbReference type="Proteomes" id="UP000016930"/>
    </source>
</evidence>
<sequence length="958" mass="106487">MSTYGRSRQSIADLEQELHDIFRDHPESHISDEDEPVIPGHALVDVLRTFSKNHEAVPLMTDEEENQLTELLASNPGIAVTPQVLLQFIAMRTSASPHYTPEGSPSRETERYEERGRSEDSNDGYEIQSRSSSRDSERSAVFRPPSRPPSRPASRMGPVTPKTPTSRESPFDATRRQRSTPLAGNAPSSWTRRPPPSRRKSDAGQHSRELSDSESSSPGSHRTPGRVRAPSNPTSPSISQSSMYSPVSSPQFGATYSRPHSRAQSQPQSSFMALDSAVTDYHYGSSPERDHTYRQPAHNGTGLMSPPPSDLSESSFDEECRFMDGVNTLPMPRSPGSDDSDEELEDSTLGLVMDRSAASSTVSMEVHERLDALQRANTHLAEKLMQAERTLQDKIADHEQELEEMQSRIEELRAELSATKREEKELRSKERQNYTQITALESEISKLQKSLDTARTSYQSLQKQYQEQCTESERYRSMMRRRDEEIKDYQEAAALHNIEQQKWGREQANFEERIAFLEGELAIATQAQVALDEQKQENLMLKETIDRMRFELDEMRTKSIDQNLGRSGSTSAQATISKSLGAELLNKMGEVSWEAEPDEDFEEGSSTEVEVEGDGNSTEDEDVIQTIITRTKRKVASRAKRIETLKVEEVKEYSDTATQHDPSEFTRSCDAQTDPEPKVATATFSTQTDDLPPSIAMSVQTEPEPDVGPNPRPTVDAEIQTDTPPAEPSSSSTSPLVDDEDEAMASSSSTLLPPTPKAQPQHLHPHSDLPPSYNQVAGQDADALALRVANETLKQWHKGLQLPIEPIAGGISEEAVEDWKVLKEELGVECTAIDKLIEESAKHNQPRTPKTPRTRRGRFYNIYNTYVYGDREGRSLVSTGQFLFCIGVSAAVAFLVGQAMAPSQAMPGGPTYYDRVAWSAFNSMQHAGEGFPGDGAALWNVLGRMSGGAVRNIRGWPT</sequence>
<feature type="compositionally biased region" description="Basic and acidic residues" evidence="2">
    <location>
        <begin position="199"/>
        <end position="211"/>
    </location>
</feature>
<accession>M2QA99</accession>
<dbReference type="Gene3D" id="1.20.5.340">
    <property type="match status" value="1"/>
</dbReference>
<gene>
    <name evidence="3" type="ORF">CERSUDRAFT_159094</name>
</gene>
<feature type="compositionally biased region" description="Basic and acidic residues" evidence="2">
    <location>
        <begin position="105"/>
        <end position="120"/>
    </location>
</feature>
<proteinExistence type="predicted"/>
<dbReference type="Proteomes" id="UP000016930">
    <property type="component" value="Unassembled WGS sequence"/>
</dbReference>
<dbReference type="HOGENOM" id="CLU_007283_0_0_1"/>
<reference evidence="3 4" key="1">
    <citation type="journal article" date="2012" name="Proc. Natl. Acad. Sci. U.S.A.">
        <title>Comparative genomics of Ceriporiopsis subvermispora and Phanerochaete chrysosporium provide insight into selective ligninolysis.</title>
        <authorList>
            <person name="Fernandez-Fueyo E."/>
            <person name="Ruiz-Duenas F.J."/>
            <person name="Ferreira P."/>
            <person name="Floudas D."/>
            <person name="Hibbett D.S."/>
            <person name="Canessa P."/>
            <person name="Larrondo L.F."/>
            <person name="James T.Y."/>
            <person name="Seelenfreund D."/>
            <person name="Lobos S."/>
            <person name="Polanco R."/>
            <person name="Tello M."/>
            <person name="Honda Y."/>
            <person name="Watanabe T."/>
            <person name="Watanabe T."/>
            <person name="Ryu J.S."/>
            <person name="Kubicek C.P."/>
            <person name="Schmoll M."/>
            <person name="Gaskell J."/>
            <person name="Hammel K.E."/>
            <person name="St John F.J."/>
            <person name="Vanden Wymelenberg A."/>
            <person name="Sabat G."/>
            <person name="Splinter BonDurant S."/>
            <person name="Syed K."/>
            <person name="Yadav J.S."/>
            <person name="Doddapaneni H."/>
            <person name="Subramanian V."/>
            <person name="Lavin J.L."/>
            <person name="Oguiza J.A."/>
            <person name="Perez G."/>
            <person name="Pisabarro A.G."/>
            <person name="Ramirez L."/>
            <person name="Santoyo F."/>
            <person name="Master E."/>
            <person name="Coutinho P.M."/>
            <person name="Henrissat B."/>
            <person name="Lombard V."/>
            <person name="Magnuson J.K."/>
            <person name="Kuees U."/>
            <person name="Hori C."/>
            <person name="Igarashi K."/>
            <person name="Samejima M."/>
            <person name="Held B.W."/>
            <person name="Barry K.W."/>
            <person name="LaButti K.M."/>
            <person name="Lapidus A."/>
            <person name="Lindquist E.A."/>
            <person name="Lucas S.M."/>
            <person name="Riley R."/>
            <person name="Salamov A.A."/>
            <person name="Hoffmeister D."/>
            <person name="Schwenk D."/>
            <person name="Hadar Y."/>
            <person name="Yarden O."/>
            <person name="de Vries R.P."/>
            <person name="Wiebenga A."/>
            <person name="Stenlid J."/>
            <person name="Eastwood D."/>
            <person name="Grigoriev I.V."/>
            <person name="Berka R.M."/>
            <person name="Blanchette R.A."/>
            <person name="Kersten P."/>
            <person name="Martinez A.T."/>
            <person name="Vicuna R."/>
            <person name="Cullen D."/>
        </authorList>
    </citation>
    <scope>NUCLEOTIDE SEQUENCE [LARGE SCALE GENOMIC DNA]</scope>
    <source>
        <strain evidence="3 4">B</strain>
    </source>
</reference>